<feature type="domain" description="Plastocyanin-like" evidence="7">
    <location>
        <begin position="423"/>
        <end position="531"/>
    </location>
</feature>
<dbReference type="PROSITE" id="PS00079">
    <property type="entry name" value="MULTICOPPER_OXIDASE1"/>
    <property type="match status" value="1"/>
</dbReference>
<keyword evidence="5" id="KW-0732">Signal</keyword>
<evidence type="ECO:0000313" key="9">
    <source>
        <dbReference type="EMBL" id="GDY59920.1"/>
    </source>
</evidence>
<comment type="caution">
    <text evidence="9">The sequence shown here is derived from an EMBL/GenBank/DDBJ whole genome shotgun (WGS) entry which is preliminary data.</text>
</comment>
<evidence type="ECO:0000256" key="4">
    <source>
        <dbReference type="SAM" id="MobiDB-lite"/>
    </source>
</evidence>
<sequence>MAYRDKDTTSVNSINRRSVLLAGLGAAGAGALAACNSASGSGGAPGLVSPSGSAVTRVEKKRPSTGKVVKRSLTATPVRLDLGGGIMARTWAFDGRAPGKEIRLTAGDTLAAELTNQLPGRTTTSIHWHGLALRNDMDGVPPATQRAVRAGAAFTYRFIADAPGTYFFHPHVGVQLDRGLHAPLIVEDPKEPLSYDDEWVVVLDDWLDGVTGTPDEAFAELKQGMGGMDHGGMSGMGGSSPSPESSGGHDMGGMDTSFMLMGADSELLGGDAGDVKYPYHLVNGRVPRDPAVYTGKPGKRVRLRIINAGSDTAYRVALGGHKLTVTHTDGYPVEHRRTDALLIGMGERYDVLVTLDDGVFPLVALAEGKKASGMALIRTGPGGKPSPTVRPKELDGMIMSASRLRAADEVRLSAKRVDRVHRIELTGGMDKYNWAINGRKFDMNDPDASPLRVEEGQRVRLDFVNTTDMWHPMHLHGHTYQLGSAGPRKDTTIVLPKKKVSVVFDADNPGQWMLHCHNAYHGEAGMMALVAYAS</sequence>
<dbReference type="InterPro" id="IPR045087">
    <property type="entry name" value="Cu-oxidase_fam"/>
</dbReference>
<dbReference type="GO" id="GO:0016491">
    <property type="term" value="F:oxidoreductase activity"/>
    <property type="evidence" value="ECO:0007669"/>
    <property type="project" value="UniProtKB-KW"/>
</dbReference>
<dbReference type="Pfam" id="PF07731">
    <property type="entry name" value="Cu-oxidase_2"/>
    <property type="match status" value="1"/>
</dbReference>
<dbReference type="InterPro" id="IPR033138">
    <property type="entry name" value="Cu_oxidase_CS"/>
</dbReference>
<dbReference type="CDD" id="cd13861">
    <property type="entry name" value="CuRO_1_CumA_like"/>
    <property type="match status" value="1"/>
</dbReference>
<evidence type="ECO:0000259" key="7">
    <source>
        <dbReference type="Pfam" id="PF07731"/>
    </source>
</evidence>
<dbReference type="InterPro" id="IPR008972">
    <property type="entry name" value="Cupredoxin"/>
</dbReference>
<keyword evidence="2" id="KW-0560">Oxidoreductase</keyword>
<evidence type="ECO:0000256" key="1">
    <source>
        <dbReference type="ARBA" id="ARBA00022723"/>
    </source>
</evidence>
<feature type="region of interest" description="Disordered" evidence="4">
    <location>
        <begin position="42"/>
        <end position="63"/>
    </location>
</feature>
<dbReference type="InterPro" id="IPR001117">
    <property type="entry name" value="Cu-oxidase_2nd"/>
</dbReference>
<protein>
    <submittedName>
        <fullName evidence="9">Multicopper oxidase MmcO</fullName>
    </submittedName>
</protein>
<evidence type="ECO:0000256" key="3">
    <source>
        <dbReference type="ARBA" id="ARBA00023008"/>
    </source>
</evidence>
<dbReference type="PROSITE" id="PS00080">
    <property type="entry name" value="MULTICOPPER_OXIDASE2"/>
    <property type="match status" value="1"/>
</dbReference>
<feature type="domain" description="Plastocyanin-like" evidence="6">
    <location>
        <begin position="228"/>
        <end position="365"/>
    </location>
</feature>
<gene>
    <name evidence="9" type="primary">mmcO</name>
    <name evidence="9" type="ORF">SVIO_105430</name>
</gene>
<evidence type="ECO:0000259" key="8">
    <source>
        <dbReference type="Pfam" id="PF07732"/>
    </source>
</evidence>
<feature type="chain" id="PRO_5039093278" evidence="5">
    <location>
        <begin position="34"/>
        <end position="534"/>
    </location>
</feature>
<dbReference type="Pfam" id="PF00394">
    <property type="entry name" value="Cu-oxidase"/>
    <property type="match status" value="1"/>
</dbReference>
<dbReference type="PANTHER" id="PTHR11709">
    <property type="entry name" value="MULTI-COPPER OXIDASE"/>
    <property type="match status" value="1"/>
</dbReference>
<evidence type="ECO:0000313" key="10">
    <source>
        <dbReference type="Proteomes" id="UP000301309"/>
    </source>
</evidence>
<accession>A0A4D4LL15</accession>
<dbReference type="Pfam" id="PF07732">
    <property type="entry name" value="Cu-oxidase_3"/>
    <property type="match status" value="1"/>
</dbReference>
<reference evidence="9 10" key="1">
    <citation type="journal article" date="2020" name="Int. J. Syst. Evol. Microbiol.">
        <title>Reclassification of Streptomyces castelarensis and Streptomyces sporoclivatus as later heterotypic synonyms of Streptomyces antimycoticus.</title>
        <authorList>
            <person name="Komaki H."/>
            <person name="Tamura T."/>
        </authorList>
    </citation>
    <scope>NUCLEOTIDE SEQUENCE [LARGE SCALE GENOMIC DNA]</scope>
    <source>
        <strain evidence="9 10">NBRC 13459</strain>
    </source>
</reference>
<keyword evidence="10" id="KW-1185">Reference proteome</keyword>
<feature type="domain" description="Plastocyanin-like" evidence="8">
    <location>
        <begin position="84"/>
        <end position="190"/>
    </location>
</feature>
<evidence type="ECO:0000256" key="5">
    <source>
        <dbReference type="SAM" id="SignalP"/>
    </source>
</evidence>
<dbReference type="InterPro" id="IPR011706">
    <property type="entry name" value="Cu-oxidase_C"/>
</dbReference>
<dbReference type="InterPro" id="IPR006311">
    <property type="entry name" value="TAT_signal"/>
</dbReference>
<proteinExistence type="predicted"/>
<dbReference type="EMBL" id="BJHW01000002">
    <property type="protein sequence ID" value="GDY59920.1"/>
    <property type="molecule type" value="Genomic_DNA"/>
</dbReference>
<organism evidence="9 10">
    <name type="scientific">Streptomyces violaceusniger</name>
    <dbReference type="NCBI Taxonomy" id="68280"/>
    <lineage>
        <taxon>Bacteria</taxon>
        <taxon>Bacillati</taxon>
        <taxon>Actinomycetota</taxon>
        <taxon>Actinomycetes</taxon>
        <taxon>Kitasatosporales</taxon>
        <taxon>Streptomycetaceae</taxon>
        <taxon>Streptomyces</taxon>
        <taxon>Streptomyces violaceusniger group</taxon>
    </lineage>
</organism>
<dbReference type="CDD" id="cd13870">
    <property type="entry name" value="CuRO_2_CopA_like_1"/>
    <property type="match status" value="1"/>
</dbReference>
<dbReference type="AlphaFoldDB" id="A0A4D4LL15"/>
<evidence type="ECO:0000259" key="6">
    <source>
        <dbReference type="Pfam" id="PF00394"/>
    </source>
</evidence>
<dbReference type="InterPro" id="IPR002355">
    <property type="entry name" value="Cu_oxidase_Cu_BS"/>
</dbReference>
<keyword evidence="3" id="KW-0186">Copper</keyword>
<dbReference type="Proteomes" id="UP000301309">
    <property type="component" value="Unassembled WGS sequence"/>
</dbReference>
<dbReference type="PANTHER" id="PTHR11709:SF394">
    <property type="entry name" value="FI03373P-RELATED"/>
    <property type="match status" value="1"/>
</dbReference>
<dbReference type="CDD" id="cd13896">
    <property type="entry name" value="CuRO_3_CopA"/>
    <property type="match status" value="1"/>
</dbReference>
<name>A0A4D4LL15_STRVO</name>
<feature type="signal peptide" evidence="5">
    <location>
        <begin position="1"/>
        <end position="33"/>
    </location>
</feature>
<keyword evidence="1" id="KW-0479">Metal-binding</keyword>
<dbReference type="Gene3D" id="2.60.40.420">
    <property type="entry name" value="Cupredoxins - blue copper proteins"/>
    <property type="match status" value="2"/>
</dbReference>
<evidence type="ECO:0000256" key="2">
    <source>
        <dbReference type="ARBA" id="ARBA00023002"/>
    </source>
</evidence>
<dbReference type="GO" id="GO:0005507">
    <property type="term" value="F:copper ion binding"/>
    <property type="evidence" value="ECO:0007669"/>
    <property type="project" value="InterPro"/>
</dbReference>
<dbReference type="InterPro" id="IPR011707">
    <property type="entry name" value="Cu-oxidase-like_N"/>
</dbReference>
<dbReference type="PROSITE" id="PS51257">
    <property type="entry name" value="PROKAR_LIPOPROTEIN"/>
    <property type="match status" value="1"/>
</dbReference>
<dbReference type="InterPro" id="IPR034279">
    <property type="entry name" value="CuRO_3_CopA"/>
</dbReference>
<dbReference type="PROSITE" id="PS51318">
    <property type="entry name" value="TAT"/>
    <property type="match status" value="1"/>
</dbReference>
<dbReference type="SUPFAM" id="SSF49503">
    <property type="entry name" value="Cupredoxins"/>
    <property type="match status" value="3"/>
</dbReference>